<feature type="disulfide bond" evidence="11">
    <location>
        <begin position="246"/>
        <end position="253"/>
    </location>
</feature>
<dbReference type="AlphaFoldDB" id="A0A1W2TF57"/>
<dbReference type="GO" id="GO:0005576">
    <property type="term" value="C:extracellular region"/>
    <property type="evidence" value="ECO:0007669"/>
    <property type="project" value="UniProtKB-SubCell"/>
</dbReference>
<comment type="catalytic activity">
    <reaction evidence="9 12">
        <text>cutin + H2O = cutin monomers.</text>
        <dbReference type="EC" id="3.1.1.74"/>
    </reaction>
</comment>
<feature type="disulfide bond" evidence="11">
    <location>
        <begin position="107"/>
        <end position="184"/>
    </location>
</feature>
<evidence type="ECO:0000313" key="13">
    <source>
        <dbReference type="EMBL" id="GAP86676.2"/>
    </source>
</evidence>
<name>A0A1W2TF57_ROSNE</name>
<dbReference type="GO" id="GO:0016052">
    <property type="term" value="P:carbohydrate catabolic process"/>
    <property type="evidence" value="ECO:0007669"/>
    <property type="project" value="TreeGrafter"/>
</dbReference>
<dbReference type="SUPFAM" id="SSF53474">
    <property type="entry name" value="alpha/beta-Hydrolases"/>
    <property type="match status" value="1"/>
</dbReference>
<dbReference type="Proteomes" id="UP000054516">
    <property type="component" value="Unassembled WGS sequence"/>
</dbReference>
<dbReference type="PANTHER" id="PTHR48250">
    <property type="entry name" value="CUTINASE 2-RELATED"/>
    <property type="match status" value="1"/>
</dbReference>
<evidence type="ECO:0000256" key="4">
    <source>
        <dbReference type="ARBA" id="ARBA00022487"/>
    </source>
</evidence>
<evidence type="ECO:0000256" key="9">
    <source>
        <dbReference type="ARBA" id="ARBA00034045"/>
    </source>
</evidence>
<accession>A0A1W2TF57</accession>
<keyword evidence="4 12" id="KW-0719">Serine esterase</keyword>
<dbReference type="PROSITE" id="PS00155">
    <property type="entry name" value="CUTINASE_1"/>
    <property type="match status" value="1"/>
</dbReference>
<comment type="similarity">
    <text evidence="2 12">Belongs to the cutinase family.</text>
</comment>
<dbReference type="InterPro" id="IPR011150">
    <property type="entry name" value="Cutinase_monf"/>
</dbReference>
<keyword evidence="6" id="KW-0732">Signal</keyword>
<evidence type="ECO:0000256" key="8">
    <source>
        <dbReference type="ARBA" id="ARBA00023157"/>
    </source>
</evidence>
<keyword evidence="14" id="KW-1185">Reference proteome</keyword>
<comment type="subcellular location">
    <subcellularLocation>
        <location evidence="1 12">Secreted</location>
    </subcellularLocation>
</comment>
<dbReference type="EMBL" id="DF977465">
    <property type="protein sequence ID" value="GAP86676.2"/>
    <property type="molecule type" value="Genomic_DNA"/>
</dbReference>
<evidence type="ECO:0000256" key="11">
    <source>
        <dbReference type="PIRSR" id="PIRSR611150-2"/>
    </source>
</evidence>
<evidence type="ECO:0000256" key="6">
    <source>
        <dbReference type="ARBA" id="ARBA00022729"/>
    </source>
</evidence>
<dbReference type="SMART" id="SM01110">
    <property type="entry name" value="Cutinase"/>
    <property type="match status" value="1"/>
</dbReference>
<dbReference type="InterPro" id="IPR029058">
    <property type="entry name" value="AB_hydrolase_fold"/>
</dbReference>
<gene>
    <name evidence="13" type="ORF">SAMD00023353_2000530</name>
</gene>
<organism evidence="13">
    <name type="scientific">Rosellinia necatrix</name>
    <name type="common">White root-rot fungus</name>
    <dbReference type="NCBI Taxonomy" id="77044"/>
    <lineage>
        <taxon>Eukaryota</taxon>
        <taxon>Fungi</taxon>
        <taxon>Dikarya</taxon>
        <taxon>Ascomycota</taxon>
        <taxon>Pezizomycotina</taxon>
        <taxon>Sordariomycetes</taxon>
        <taxon>Xylariomycetidae</taxon>
        <taxon>Xylariales</taxon>
        <taxon>Xylariaceae</taxon>
        <taxon>Rosellinia</taxon>
    </lineage>
</organism>
<dbReference type="STRING" id="77044.A0A1W2TF57"/>
<dbReference type="InterPro" id="IPR000675">
    <property type="entry name" value="Cutinase/axe"/>
</dbReference>
<feature type="active site" evidence="10">
    <location>
        <position position="250"/>
    </location>
</feature>
<dbReference type="PANTHER" id="PTHR48250:SF2">
    <property type="entry name" value="CUTINASE"/>
    <property type="match status" value="1"/>
</dbReference>
<protein>
    <recommendedName>
        <fullName evidence="3 12">Cutinase</fullName>
        <ecNumber evidence="3 12">3.1.1.74</ecNumber>
    </recommendedName>
</protein>
<dbReference type="Pfam" id="PF01083">
    <property type="entry name" value="Cutinase"/>
    <property type="match status" value="1"/>
</dbReference>
<dbReference type="PRINTS" id="PR00129">
    <property type="entry name" value="CUTINASE"/>
</dbReference>
<evidence type="ECO:0000256" key="2">
    <source>
        <dbReference type="ARBA" id="ARBA00007534"/>
    </source>
</evidence>
<evidence type="ECO:0000256" key="5">
    <source>
        <dbReference type="ARBA" id="ARBA00022525"/>
    </source>
</evidence>
<evidence type="ECO:0000256" key="10">
    <source>
        <dbReference type="PIRSR" id="PIRSR611150-1"/>
    </source>
</evidence>
<dbReference type="OrthoDB" id="3225429at2759"/>
<comment type="function">
    <text evidence="12">Catalyzes the hydrolysis of complex carboxylic polyesters found in the cell wall of plants. Degrades cutin, a macromolecule that forms the structure of the plant cuticle.</text>
</comment>
<evidence type="ECO:0000313" key="14">
    <source>
        <dbReference type="Proteomes" id="UP000054516"/>
    </source>
</evidence>
<dbReference type="InterPro" id="IPR043580">
    <property type="entry name" value="CUTINASE_1"/>
</dbReference>
<evidence type="ECO:0000256" key="12">
    <source>
        <dbReference type="RuleBase" id="RU361263"/>
    </source>
</evidence>
<keyword evidence="5 12" id="KW-0964">Secreted</keyword>
<evidence type="ECO:0000256" key="3">
    <source>
        <dbReference type="ARBA" id="ARBA00013095"/>
    </source>
</evidence>
<sequence length="281" mass="29044">MPSWWPVGGPSMAHLWPIDGPSMVHSFGGMGNNGQVKPSIDAAPDKPDKMKASLLLSTALLGLGSAIPMTFDLSEEMIAKLRTGTSSGEFSIAATGTTANEFLQGGCRSVIFLYARGSTQDGNVGGSPGPQTIDQLKARLGETAVAAQGLAYPASLLDNLRSEGCDPDDADAFSALITKAATDCPSAKLVISGYSQGAALVHAASRRLSAAVRARVAAAVTFGDTRKQQDGGAVPGIDASRTLILCHTGDRVCEGTLIITDAHHDYEDLSPTAVNFIASKV</sequence>
<dbReference type="GO" id="GO:0050525">
    <property type="term" value="F:cutinase activity"/>
    <property type="evidence" value="ECO:0007669"/>
    <property type="project" value="UniProtKB-UniRule"/>
</dbReference>
<evidence type="ECO:0000256" key="7">
    <source>
        <dbReference type="ARBA" id="ARBA00022801"/>
    </source>
</evidence>
<dbReference type="PROSITE" id="PS00931">
    <property type="entry name" value="CUTINASE_2"/>
    <property type="match status" value="1"/>
</dbReference>
<feature type="active site" description="Nucleophile" evidence="10">
    <location>
        <position position="195"/>
    </location>
</feature>
<proteinExistence type="inferred from homology"/>
<dbReference type="InterPro" id="IPR043579">
    <property type="entry name" value="CUTINASE_2"/>
</dbReference>
<dbReference type="Gene3D" id="3.40.50.1820">
    <property type="entry name" value="alpha/beta hydrolase"/>
    <property type="match status" value="1"/>
</dbReference>
<keyword evidence="7 12" id="KW-0378">Hydrolase</keyword>
<keyword evidence="8 11" id="KW-1015">Disulfide bond</keyword>
<reference evidence="13" key="1">
    <citation type="submission" date="2016-03" db="EMBL/GenBank/DDBJ databases">
        <title>Draft genome sequence of Rosellinia necatrix.</title>
        <authorList>
            <person name="Kanematsu S."/>
        </authorList>
    </citation>
    <scope>NUCLEOTIDE SEQUENCE [LARGE SCALE GENOMIC DNA]</scope>
    <source>
        <strain evidence="13">W97</strain>
    </source>
</reference>
<evidence type="ECO:0000256" key="1">
    <source>
        <dbReference type="ARBA" id="ARBA00004613"/>
    </source>
</evidence>
<dbReference type="EC" id="3.1.1.74" evidence="3 12"/>
<feature type="active site" description="Proton donor/acceptor" evidence="10">
    <location>
        <position position="263"/>
    </location>
</feature>
<dbReference type="OMA" id="ERTHIIC"/>